<dbReference type="PRINTS" id="PR00412">
    <property type="entry name" value="EPOXHYDRLASE"/>
</dbReference>
<accession>A0A7Y9LCB5</accession>
<protein>
    <submittedName>
        <fullName evidence="2">Pimeloyl-ACP methyl ester carboxylesterase</fullName>
    </submittedName>
</protein>
<dbReference type="PANTHER" id="PTHR43798">
    <property type="entry name" value="MONOACYLGLYCEROL LIPASE"/>
    <property type="match status" value="1"/>
</dbReference>
<dbReference type="RefSeq" id="WP_179751748.1">
    <property type="nucleotide sequence ID" value="NZ_JACCBU010000001.1"/>
</dbReference>
<dbReference type="Gene3D" id="3.40.50.1820">
    <property type="entry name" value="alpha/beta hydrolase"/>
    <property type="match status" value="1"/>
</dbReference>
<dbReference type="PANTHER" id="PTHR43798:SF33">
    <property type="entry name" value="HYDROLASE, PUTATIVE (AFU_ORTHOLOGUE AFUA_2G14860)-RELATED"/>
    <property type="match status" value="1"/>
</dbReference>
<dbReference type="GO" id="GO:0016020">
    <property type="term" value="C:membrane"/>
    <property type="evidence" value="ECO:0007669"/>
    <property type="project" value="TreeGrafter"/>
</dbReference>
<comment type="caution">
    <text evidence="2">The sequence shown here is derived from an EMBL/GenBank/DDBJ whole genome shotgun (WGS) entry which is preliminary data.</text>
</comment>
<evidence type="ECO:0000313" key="2">
    <source>
        <dbReference type="EMBL" id="NYE71535.1"/>
    </source>
</evidence>
<dbReference type="SUPFAM" id="SSF53474">
    <property type="entry name" value="alpha/beta-Hydrolases"/>
    <property type="match status" value="1"/>
</dbReference>
<feature type="domain" description="AB hydrolase-1" evidence="1">
    <location>
        <begin position="30"/>
        <end position="273"/>
    </location>
</feature>
<dbReference type="InterPro" id="IPR000639">
    <property type="entry name" value="Epox_hydrolase-like"/>
</dbReference>
<proteinExistence type="predicted"/>
<reference evidence="2 3" key="1">
    <citation type="submission" date="2020-07" db="EMBL/GenBank/DDBJ databases">
        <title>Sequencing the genomes of 1000 actinobacteria strains.</title>
        <authorList>
            <person name="Klenk H.-P."/>
        </authorList>
    </citation>
    <scope>NUCLEOTIDE SEQUENCE [LARGE SCALE GENOMIC DNA]</scope>
    <source>
        <strain evidence="2 3">DSM 22083</strain>
    </source>
</reference>
<dbReference type="GO" id="GO:0003824">
    <property type="term" value="F:catalytic activity"/>
    <property type="evidence" value="ECO:0007669"/>
    <property type="project" value="InterPro"/>
</dbReference>
<keyword evidence="3" id="KW-1185">Reference proteome</keyword>
<evidence type="ECO:0000259" key="1">
    <source>
        <dbReference type="Pfam" id="PF00561"/>
    </source>
</evidence>
<dbReference type="Pfam" id="PF00561">
    <property type="entry name" value="Abhydrolase_1"/>
    <property type="match status" value="1"/>
</dbReference>
<dbReference type="InterPro" id="IPR050266">
    <property type="entry name" value="AB_hydrolase_sf"/>
</dbReference>
<name>A0A7Y9LCB5_9ACTN</name>
<dbReference type="InterPro" id="IPR000073">
    <property type="entry name" value="AB_hydrolase_1"/>
</dbReference>
<organism evidence="2 3">
    <name type="scientific">Microlunatus parietis</name>
    <dbReference type="NCBI Taxonomy" id="682979"/>
    <lineage>
        <taxon>Bacteria</taxon>
        <taxon>Bacillati</taxon>
        <taxon>Actinomycetota</taxon>
        <taxon>Actinomycetes</taxon>
        <taxon>Propionibacteriales</taxon>
        <taxon>Propionibacteriaceae</taxon>
        <taxon>Microlunatus</taxon>
    </lineage>
</organism>
<dbReference type="AlphaFoldDB" id="A0A7Y9LCB5"/>
<dbReference type="Proteomes" id="UP000569914">
    <property type="component" value="Unassembled WGS sequence"/>
</dbReference>
<gene>
    <name evidence="2" type="ORF">BKA15_002864</name>
</gene>
<evidence type="ECO:0000313" key="3">
    <source>
        <dbReference type="Proteomes" id="UP000569914"/>
    </source>
</evidence>
<sequence length="291" mass="30830">MGIPEGATEEHLHVDGGRVRLLRGGQPDRPVLLLIHGGGTDNSAISWATVFPALAERWQPIAIDLPGFGGSSGIEPVGGPQELARFLIMVLDRLGIDQVIGFGVSMGGDVALNLALLAPDRVTGLVLIAPGGLTARIGSRFVHTAAWLGASLPDALLLPLARLAGRFTESALRAIVRHPDRLPRDLVDEFVREARRPGGGIAYGRYNQATIGRTGMINNLLPVVSTIAAPTLIVHGCDDPIVDPRGSISAAELMPAAQLIMIDDCGHWVQVEQPAQFLAAVLPWLHDRAQG</sequence>
<dbReference type="EMBL" id="JACCBU010000001">
    <property type="protein sequence ID" value="NYE71535.1"/>
    <property type="molecule type" value="Genomic_DNA"/>
</dbReference>
<dbReference type="PRINTS" id="PR00111">
    <property type="entry name" value="ABHYDROLASE"/>
</dbReference>
<dbReference type="InterPro" id="IPR029058">
    <property type="entry name" value="AB_hydrolase_fold"/>
</dbReference>